<gene>
    <name evidence="1" type="ORF">WM40_12125</name>
</gene>
<protein>
    <submittedName>
        <fullName evidence="1">Uncharacterized protein</fullName>
    </submittedName>
</protein>
<reference evidence="1 2" key="1">
    <citation type="submission" date="2015-03" db="EMBL/GenBank/DDBJ databases">
        <title>Draft Genome Sequence of Burkholderia andropogonis type strain ICMP2807, isolated from Sorghum bicolor.</title>
        <authorList>
            <person name="Lopes-Santos L."/>
            <person name="Castro D.B."/>
            <person name="Ottoboni L.M."/>
            <person name="Park D."/>
            <person name="Weirc B.S."/>
            <person name="Destefano S.A."/>
        </authorList>
    </citation>
    <scope>NUCLEOTIDE SEQUENCE [LARGE SCALE GENOMIC DNA]</scope>
    <source>
        <strain evidence="1 2">ICMP2807</strain>
    </source>
</reference>
<proteinExistence type="predicted"/>
<dbReference type="Proteomes" id="UP000033618">
    <property type="component" value="Unassembled WGS sequence"/>
</dbReference>
<sequence length="127" mass="14991">MKGLKVISLQSILLHHETFAHDKRLDMKIRDAFIPRLSTCHSKDDICIFYYLLSVSKDPVRRYRTLFLTLLLRMGNVCHQIPKRKDVDRLIFSRYEPIFFVDYMLQVTGEIIGRVPIGKYFSIAKLN</sequence>
<dbReference type="PATRIC" id="fig|28092.6.peg.2850"/>
<accession>A0A0F5K006</accession>
<name>A0A0F5K006_9BURK</name>
<keyword evidence="2" id="KW-1185">Reference proteome</keyword>
<organism evidence="1 2">
    <name type="scientific">Robbsia andropogonis</name>
    <dbReference type="NCBI Taxonomy" id="28092"/>
    <lineage>
        <taxon>Bacteria</taxon>
        <taxon>Pseudomonadati</taxon>
        <taxon>Pseudomonadota</taxon>
        <taxon>Betaproteobacteria</taxon>
        <taxon>Burkholderiales</taxon>
        <taxon>Burkholderiaceae</taxon>
        <taxon>Robbsia</taxon>
    </lineage>
</organism>
<evidence type="ECO:0000313" key="1">
    <source>
        <dbReference type="EMBL" id="KKB63255.1"/>
    </source>
</evidence>
<dbReference type="EMBL" id="LAQU01000011">
    <property type="protein sequence ID" value="KKB63255.1"/>
    <property type="molecule type" value="Genomic_DNA"/>
</dbReference>
<comment type="caution">
    <text evidence="1">The sequence shown here is derived from an EMBL/GenBank/DDBJ whole genome shotgun (WGS) entry which is preliminary data.</text>
</comment>
<evidence type="ECO:0000313" key="2">
    <source>
        <dbReference type="Proteomes" id="UP000033618"/>
    </source>
</evidence>
<dbReference type="AlphaFoldDB" id="A0A0F5K006"/>